<feature type="region of interest" description="Disordered" evidence="5">
    <location>
        <begin position="611"/>
        <end position="644"/>
    </location>
</feature>
<feature type="region of interest" description="Disordered" evidence="5">
    <location>
        <begin position="384"/>
        <end position="409"/>
    </location>
</feature>
<evidence type="ECO:0000313" key="10">
    <source>
        <dbReference type="Proteomes" id="UP000663862"/>
    </source>
</evidence>
<feature type="domain" description="SecA family profile" evidence="8">
    <location>
        <begin position="1333"/>
        <end position="1983"/>
    </location>
</feature>
<dbReference type="InterPro" id="IPR001650">
    <property type="entry name" value="Helicase_C-like"/>
</dbReference>
<feature type="compositionally biased region" description="Low complexity" evidence="5">
    <location>
        <begin position="350"/>
        <end position="363"/>
    </location>
</feature>
<evidence type="ECO:0000259" key="6">
    <source>
        <dbReference type="PROSITE" id="PS51192"/>
    </source>
</evidence>
<feature type="compositionally biased region" description="Polar residues" evidence="5">
    <location>
        <begin position="339"/>
        <end position="349"/>
    </location>
</feature>
<dbReference type="SUPFAM" id="SSF52540">
    <property type="entry name" value="P-loop containing nucleoside triphosphate hydrolases"/>
    <property type="match status" value="2"/>
</dbReference>
<dbReference type="PANTHER" id="PTHR30612:SF0">
    <property type="entry name" value="CHLOROPLAST PROTEIN-TRANSPORTING ATPASE"/>
    <property type="match status" value="1"/>
</dbReference>
<proteinExistence type="predicted"/>
<keyword evidence="2" id="KW-0653">Protein transport</keyword>
<dbReference type="Pfam" id="PF00271">
    <property type="entry name" value="Helicase_C"/>
    <property type="match status" value="1"/>
</dbReference>
<dbReference type="Gene3D" id="3.90.1440.10">
    <property type="entry name" value="SecA, preprotein cross-linking domain"/>
    <property type="match status" value="1"/>
</dbReference>
<feature type="region of interest" description="Disordered" evidence="5">
    <location>
        <begin position="332"/>
        <end position="369"/>
    </location>
</feature>
<feature type="compositionally biased region" description="Basic and acidic residues" evidence="5">
    <location>
        <begin position="611"/>
        <end position="620"/>
    </location>
</feature>
<dbReference type="GO" id="GO:0017038">
    <property type="term" value="P:protein import"/>
    <property type="evidence" value="ECO:0007669"/>
    <property type="project" value="InterPro"/>
</dbReference>
<dbReference type="EMBL" id="CAJOBQ010002192">
    <property type="protein sequence ID" value="CAF4544680.1"/>
    <property type="molecule type" value="Genomic_DNA"/>
</dbReference>
<reference evidence="9" key="1">
    <citation type="submission" date="2021-02" db="EMBL/GenBank/DDBJ databases">
        <authorList>
            <person name="Nowell W R."/>
        </authorList>
    </citation>
    <scope>NUCLEOTIDE SEQUENCE</scope>
</reference>
<dbReference type="GO" id="GO:0005524">
    <property type="term" value="F:ATP binding"/>
    <property type="evidence" value="ECO:0007669"/>
    <property type="project" value="InterPro"/>
</dbReference>
<keyword evidence="2" id="KW-0813">Transport</keyword>
<dbReference type="GO" id="GO:0016020">
    <property type="term" value="C:membrane"/>
    <property type="evidence" value="ECO:0007669"/>
    <property type="project" value="InterPro"/>
</dbReference>
<dbReference type="InterPro" id="IPR000185">
    <property type="entry name" value="SecA"/>
</dbReference>
<accession>A0A820Y9H8</accession>
<comment type="caution">
    <text evidence="9">The sequence shown here is derived from an EMBL/GenBank/DDBJ whole genome shotgun (WGS) entry which is preliminary data.</text>
</comment>
<sequence length="3465" mass="404025">MNDDNHTINEYIKCKIGMQSSLNETKAYIREELKRNSLNNIEENYIEYKYVKYCLEGWFEELPEILKKFKQNDMDNLIENLAKAKTMEDVALLNLSTGHFQLIIENNHLLLRNDCDYILNQVKQHILNYCKQTIEQQNELLNKTKDEIENFFSNYEFHKLINENESLSGKNIKDELSHIFINADSKNDLWMKFFNSQIVSSDVLKTIIKYISNIRNLSKRVKELNQTNLTESYTKEISNMNSYNLASVIAKKYIDKRQNILVICGVHIVLSSISSKLHEMLIESKSTDIYLIALENLFLDYDFENEAWHGKNLAIHAKRIIIIGKRTINVSGLPGEPQTRPSKANNGEMNGNKNGQHGQNGTKGESGGNVTIRSVTIEYEDNLTIKSNGGNGSYGQDGGDGADGEDGKDGVKLTLDEFKKKFPPTSKLIGVEADANVATTYGLIRRMSTEIYRDNMNRHDPWIKACYIEGKTKFGNRIYFSFYRSDLSGCSSYCFVEGICGEPGHPGGFGGSGGYAGEPGYAGDVTIHNRSSDESKINILATDGQQACDGKSGQDGKPGKPGENQPDVGYIDYQFWAEPQYFGPSWLKLVPHREAASDRIRDAEYENEKRYTAIESRDEPEPPASLTIDKKAKQNYQSSRKSRQKATRQCAVAYELLLDMVNDYQCQLSMNSIQSLNININLLQEQILHSQTDKIHIENDNIVTTNPFFNEKHLKLRQNRNNIQSHQIVSSNPMENFQNLYHKQDKETLNYILDMINELKCNVYDYEQMKQIHGLIENLQVKESHSSEYENLKFLVLNKFKLSVLEKLAEFIDNNLMNIIDEWIREDTYPGNNSAIHAALGVQNEFNIFEYRQCQALRNSLKENLNRIVRQNVEVLKYLHQSINYFIETTNDNKDKFPNMQKFLKDHRNSNDNNELADNLPYDIDDNTLSEYGDYISQSEYFLNQYDIILLAYDNDICLNIYVHSDDNRNQYNLIQTYNKTSTNVQHVLVLGDEFIRLSTRKVEDKTAKYLYYKQVLNDIQELNEFDKLIEYSNKKSFEYHEQKNIIIDNDADEIIIGEISDYFPIDTRQAIRLALTPISSKFLPNLNILKSLKNRLNIEKSCITQDILTLLSLSIIDSHNNDEDLTIYQWIVNAYSPIEWINELAIIKFERLTNESCQKIPLWRSKLRTIKTKQIIEIIIMKIEDMNEKFDFDKLLSQIVEYHLIDNEYVDILLDLPLNQWPIQLQHWNFIETVHKSLDKYNLNNDQLSSIIYYLHTLKNKTEILVHRLLKIFQEGQFNNEQLLMICYNFYSGQWQFEEEMIINIQNQTFIDQHSSHRNNDERIFEKLFELINRDKYTTIKEQINKLKNFFDKLSQYKFNDINQQDLLSEDIKQWLIQFKSQPYEYQIENLHEPLSMIERAITILFPEISSLRCAQKLTIASFISSSNNLLAQVATGEGKSLIIVSIMIIKCLLGEQCDIITSSPILAERDANEYKKLYELFDITVSHNSSDDSSQREQAYRSDIVYGDLSSFQRDYLLDRFYNKNILGNRYQNERTNIFVDEVDSMLLDKGNTVLYLSRQLPSLDTLESVYIFIWQMINNDILTGNYSSVDDIEKAVLHNLYPILTKQELTKLTNDEHILDEIWSELIENQNIDYNGKILSCQILYENQNLQQYVKHLEYLLNDIYQHDRQIQIPNYLKSFVEKHLSAWIQSAFQALHMEEGRNYIIDTNRGLTQLDKHPNIIIIDCETGVDQINSQWNECLHQFLQLKHQCKTSLLSLKAVFISNISFFNMYEHIYGVSGTLGSEYERDFLRNIYHVDFLTVPVAYSSKFQENQSILCKDIFEWKNEIIKQSIKISKTRSVLIICQTIKDVEQLSEEFQSENHFDSNQILIYKRSYEKFAFNEHRYLEIGQIIIATNLAGRGTDIKISEELNQNGGLHVILSYLPENYRIEQQAFGRTARKGQSGSAQLIIVDQSNLEYSNESLLEVVHLKNERDFNEMHRIGEVLQYYQRTIQFEENLFERYYQAFSRLKERIDKQWKINVEKKDIVLNSLLNQWAFWLDNINFQMNAKLEIFQSLENLCHQFEQINNFDELIDQLVIEPNQLIKLSKCFIKDKNYDKACQLLQTVINNEPMFSHAAYYYKAHCLIKQTQLVKTEEKTEFHRLLDHAEYLFNYHIDMLIARNSILTSLNLSNQSFVNIDSYRKQNENLCNLYSCFIRSIHDMRGHPITPNTFVNIDIDEKLAMSIYNQMLISDEKIFIRKQFNRNFNENQLKKICMDYQLNYDGFRRYLLKIEYVDEMNLKKYLDHVQMPNRDQFWQLMIEKQIIRNVRDVIIVNRNQINAETNDKFQEFIRLNQNQFQPIEQLSNNQSILFFHNMKFSTENIQCLEGPLDKQYQILEEQNFILLSKIAEINIDQLRKVSIEKFQSISPNDFMQIKGLNRTESKEIYDQLAQQNLIDQQTGKLRTNNLQTIQFSKYEIYNQRIIAILKYQCLYQSQILDLLNQIDSQENSMNNLTLSRDLHKNLLYDLETAFIIKPVYYDASCIDVSLFDSILTKDYSEKLEKLIEQICHIDKKIAKSVAKSLESTIGKLHYLSKANAHLNDFKENFNSNEQFEYIQEFDIFRINGLDHLMNTEEKKWTWNMWLSSGTILLFGCLEIIGGVYLELYTAGLGTHIAAGLISEGLNDIIYAGSAMKNGCFNWNDYFVNKIRSVSITVATLGVSAVISRGIRYSRFGSKIFGNNQYLSRLTGKSLLKQVGQNSMKNVTINIHKQVWCRVGKKLVEGLAFGATNAGISYLSEKILKHHCGRIVDELFINIRQSIEKKKQDMHQFIQQIARMHGLDVTRKFLEDISQSHNAKLWYQKALEYFKIIARIVSNGISNGLKKINYANPSNNSTTIFTLLTSILGPIMKTAPYIKTMIEIDRTTKNFLDDKIEILKERASKCQNERVDINEDHLNNLIKQTTEQWSQEIENIIDTDVRTKLIEPILSESTNYLLRRLGQNIQRLHQRRKDEALFNKFQLNKKAYEKQRESLAENPEQHINQNEIVNRIKNKYHQNLLILMAKTKNPKLIASIIAEGGPMDMICIQAMAHIYGKPIRINNVNGQNCPNFIFPQGKTIDDIHNENSISIDFIPGDGENTFGHFIASGQTNENQIDQNDNNCLIHAITKAAETNQDSIDINSIRLKVVQTIEKDIYIRNMIENGYHRYYISQSVFGGNGNKSNQKFMMSNIQKKLSNYHITLSPNHNLGDQPTHVLNDFAEKIDLLQNLIKKNNLQHKLNETLSSDFEPSSNSIPALQRMHALKKELEGIFTIDVPYQKKPNIRSREYMSAGVSRYIFEWDNTKKNMKISFKGIGDTHTDNSKIDRNTGAQSFEALVIEGLLLKDYFIITNTHRPILCYAKVLPTNDDEREKLSKKLRIYNIQVSDYIEVSRSIGVQIPSQLITIGTELLMKFPYSNNIKLLQQQQQQDNLIMHHYQTILYRV</sequence>
<dbReference type="SMART" id="SM00957">
    <property type="entry name" value="SecA_DEAD"/>
    <property type="match status" value="1"/>
</dbReference>
<dbReference type="InterPro" id="IPR014001">
    <property type="entry name" value="Helicase_ATP-bd"/>
</dbReference>
<feature type="region of interest" description="Disordered" evidence="5">
    <location>
        <begin position="545"/>
        <end position="565"/>
    </location>
</feature>
<evidence type="ECO:0000256" key="4">
    <source>
        <dbReference type="SAM" id="Coils"/>
    </source>
</evidence>
<feature type="coiled-coil region" evidence="4">
    <location>
        <begin position="2910"/>
        <end position="2937"/>
    </location>
</feature>
<dbReference type="PROSITE" id="PS51192">
    <property type="entry name" value="HELICASE_ATP_BIND_1"/>
    <property type="match status" value="1"/>
</dbReference>
<dbReference type="GO" id="GO:0006886">
    <property type="term" value="P:intracellular protein transport"/>
    <property type="evidence" value="ECO:0007669"/>
    <property type="project" value="InterPro"/>
</dbReference>
<dbReference type="PROSITE" id="PS51196">
    <property type="entry name" value="SECA_MOTOR_DEAD"/>
    <property type="match status" value="1"/>
</dbReference>
<keyword evidence="3" id="KW-0811">Translocation</keyword>
<feature type="compositionally biased region" description="Gly residues" evidence="5">
    <location>
        <begin position="389"/>
        <end position="399"/>
    </location>
</feature>
<feature type="domain" description="Helicase C-terminal" evidence="7">
    <location>
        <begin position="1831"/>
        <end position="2004"/>
    </location>
</feature>
<organism evidence="9 10">
    <name type="scientific">Rotaria socialis</name>
    <dbReference type="NCBI Taxonomy" id="392032"/>
    <lineage>
        <taxon>Eukaryota</taxon>
        <taxon>Metazoa</taxon>
        <taxon>Spiralia</taxon>
        <taxon>Gnathifera</taxon>
        <taxon>Rotifera</taxon>
        <taxon>Eurotatoria</taxon>
        <taxon>Bdelloidea</taxon>
        <taxon>Philodinida</taxon>
        <taxon>Philodinidae</taxon>
        <taxon>Rotaria</taxon>
    </lineage>
</organism>
<dbReference type="PROSITE" id="PS51194">
    <property type="entry name" value="HELICASE_CTER"/>
    <property type="match status" value="1"/>
</dbReference>
<evidence type="ECO:0008006" key="11">
    <source>
        <dbReference type="Google" id="ProtNLM"/>
    </source>
</evidence>
<dbReference type="InterPro" id="IPR027417">
    <property type="entry name" value="P-loop_NTPase"/>
</dbReference>
<keyword evidence="1" id="KW-0963">Cytoplasm</keyword>
<keyword evidence="4" id="KW-0175">Coiled coil</keyword>
<evidence type="ECO:0000313" key="9">
    <source>
        <dbReference type="EMBL" id="CAF4544680.1"/>
    </source>
</evidence>
<evidence type="ECO:0000259" key="8">
    <source>
        <dbReference type="PROSITE" id="PS51196"/>
    </source>
</evidence>
<evidence type="ECO:0000256" key="2">
    <source>
        <dbReference type="ARBA" id="ARBA00022927"/>
    </source>
</evidence>
<evidence type="ECO:0000259" key="7">
    <source>
        <dbReference type="PROSITE" id="PS51194"/>
    </source>
</evidence>
<dbReference type="InterPro" id="IPR014018">
    <property type="entry name" value="SecA_motor_DEAD"/>
</dbReference>
<evidence type="ECO:0000256" key="1">
    <source>
        <dbReference type="ARBA" id="ARBA00022490"/>
    </source>
</evidence>
<evidence type="ECO:0000256" key="5">
    <source>
        <dbReference type="SAM" id="MobiDB-lite"/>
    </source>
</evidence>
<gene>
    <name evidence="9" type="ORF">TSG867_LOCUS24226</name>
</gene>
<protein>
    <recommendedName>
        <fullName evidence="11">Protein translocase subunit SecA</fullName>
    </recommendedName>
</protein>
<evidence type="ECO:0000256" key="3">
    <source>
        <dbReference type="ARBA" id="ARBA00023010"/>
    </source>
</evidence>
<dbReference type="GO" id="GO:0006605">
    <property type="term" value="P:protein targeting"/>
    <property type="evidence" value="ECO:0007669"/>
    <property type="project" value="InterPro"/>
</dbReference>
<dbReference type="PANTHER" id="PTHR30612">
    <property type="entry name" value="SECA INNER MEMBRANE COMPONENT OF SEC PROTEIN SECRETION SYSTEM"/>
    <property type="match status" value="1"/>
</dbReference>
<name>A0A820Y9H8_9BILA</name>
<dbReference type="Proteomes" id="UP000663862">
    <property type="component" value="Unassembled WGS sequence"/>
</dbReference>
<dbReference type="PRINTS" id="PR00906">
    <property type="entry name" value="SECA"/>
</dbReference>
<dbReference type="Pfam" id="PF07517">
    <property type="entry name" value="SecA_DEAD"/>
    <property type="match status" value="1"/>
</dbReference>
<feature type="domain" description="Helicase ATP-binding" evidence="6">
    <location>
        <begin position="1422"/>
        <end position="1560"/>
    </location>
</feature>
<dbReference type="Gene3D" id="3.40.50.300">
    <property type="entry name" value="P-loop containing nucleotide triphosphate hydrolases"/>
    <property type="match status" value="3"/>
</dbReference>
<dbReference type="InterPro" id="IPR011115">
    <property type="entry name" value="SecA_DEAD"/>
</dbReference>